<sequence>MTSKHFQSKEDLSCPVCCDIFTDPVLLPCSHSVCEVCVQKFWEAKQFQECPVCRRRSSKEKPPRNLALKNLCETFLQERNQRSSSGSEELCSLHSERLRLFCLEDKQTACFVCRDSERHTNHKFRPIEEAAPSYREEVKAALGPLQEKLKLFKKVKLTCDKTAEHIKTQSQHTEKQIKKEFEKLHQFLLDEETARITALREEEEQKSQMMKEKIEEMSREISILSDTIRAIEEELGTKDVSFLMNFKTTIKRAQCTLQDPEMLSGALINVAKHLGNLKFRVWEKMEEIVQYTPVILDPDTAAPWLILSEDLTSVRFSDDKQQIPDNPERFDDYTFVLGSEGFDSGKHCWDVDVGESTTWYIGVTAESNQRKGEDALQAAWRVGYEDGEYWSEVPSGGTPLRVTEKLQKIRVELDWDKGKLSYFHLLNKRHIITLTHTFKERMFPSFYHFCSLSPLKILPLKSCVTVKQHS</sequence>
<evidence type="ECO:0000313" key="10">
    <source>
        <dbReference type="RefSeq" id="XP_030641253.1"/>
    </source>
</evidence>
<keyword evidence="5" id="KW-0175">Coiled coil</keyword>
<dbReference type="Gene3D" id="2.60.120.920">
    <property type="match status" value="1"/>
</dbReference>
<dbReference type="InterPro" id="IPR006574">
    <property type="entry name" value="PRY"/>
</dbReference>
<feature type="domain" description="B30.2/SPRY" evidence="8">
    <location>
        <begin position="274"/>
        <end position="464"/>
    </location>
</feature>
<dbReference type="InterPro" id="IPR043136">
    <property type="entry name" value="B30.2/SPRY_sf"/>
</dbReference>
<dbReference type="RefSeq" id="XP_030641253.1">
    <property type="nucleotide sequence ID" value="XM_030785393.1"/>
</dbReference>
<dbReference type="InterPro" id="IPR001841">
    <property type="entry name" value="Znf_RING"/>
</dbReference>
<dbReference type="InterPro" id="IPR050143">
    <property type="entry name" value="TRIM/RBCC"/>
</dbReference>
<name>A0A6J2WAG9_CHACN</name>
<dbReference type="PROSITE" id="PS00518">
    <property type="entry name" value="ZF_RING_1"/>
    <property type="match status" value="1"/>
</dbReference>
<dbReference type="InterPro" id="IPR003879">
    <property type="entry name" value="Butyrophylin_SPRY"/>
</dbReference>
<dbReference type="InParanoid" id="A0A6J2WAG9"/>
<dbReference type="Pfam" id="PF13765">
    <property type="entry name" value="PRY"/>
    <property type="match status" value="1"/>
</dbReference>
<evidence type="ECO:0000256" key="2">
    <source>
        <dbReference type="ARBA" id="ARBA00022771"/>
    </source>
</evidence>
<dbReference type="Pfam" id="PF00643">
    <property type="entry name" value="zf-B_box"/>
    <property type="match status" value="1"/>
</dbReference>
<proteinExistence type="predicted"/>
<keyword evidence="9" id="KW-1185">Reference proteome</keyword>
<evidence type="ECO:0000259" key="6">
    <source>
        <dbReference type="PROSITE" id="PS50089"/>
    </source>
</evidence>
<dbReference type="GO" id="GO:0008270">
    <property type="term" value="F:zinc ion binding"/>
    <property type="evidence" value="ECO:0007669"/>
    <property type="project" value="UniProtKB-KW"/>
</dbReference>
<gene>
    <name evidence="10" type="primary">LOC115821582</name>
</gene>
<dbReference type="Pfam" id="PF00622">
    <property type="entry name" value="SPRY"/>
    <property type="match status" value="1"/>
</dbReference>
<dbReference type="InterPro" id="IPR003877">
    <property type="entry name" value="SPRY_dom"/>
</dbReference>
<dbReference type="AlphaFoldDB" id="A0A6J2WAG9"/>
<dbReference type="SUPFAM" id="SSF49899">
    <property type="entry name" value="Concanavalin A-like lectins/glucanases"/>
    <property type="match status" value="1"/>
</dbReference>
<keyword evidence="2 4" id="KW-0863">Zinc-finger</keyword>
<feature type="coiled-coil region" evidence="5">
    <location>
        <begin position="189"/>
        <end position="234"/>
    </location>
</feature>
<evidence type="ECO:0000259" key="8">
    <source>
        <dbReference type="PROSITE" id="PS50188"/>
    </source>
</evidence>
<evidence type="ECO:0000313" key="9">
    <source>
        <dbReference type="Proteomes" id="UP000504632"/>
    </source>
</evidence>
<dbReference type="FunFam" id="2.60.120.920:FF:000004">
    <property type="entry name" value="Butyrophilin subfamily 1 member A1"/>
    <property type="match status" value="1"/>
</dbReference>
<dbReference type="InterPro" id="IPR013320">
    <property type="entry name" value="ConA-like_dom_sf"/>
</dbReference>
<dbReference type="PRINTS" id="PR01407">
    <property type="entry name" value="BUTYPHLNCDUF"/>
</dbReference>
<dbReference type="InterPro" id="IPR000315">
    <property type="entry name" value="Znf_B-box"/>
</dbReference>
<dbReference type="OrthoDB" id="6105938at2759"/>
<dbReference type="SUPFAM" id="SSF57845">
    <property type="entry name" value="B-box zinc-binding domain"/>
    <property type="match status" value="1"/>
</dbReference>
<dbReference type="SMART" id="SM00589">
    <property type="entry name" value="PRY"/>
    <property type="match status" value="1"/>
</dbReference>
<dbReference type="SMART" id="SM00336">
    <property type="entry name" value="BBOX"/>
    <property type="match status" value="1"/>
</dbReference>
<accession>A0A6J2WAG9</accession>
<dbReference type="Proteomes" id="UP000504632">
    <property type="component" value="Chromosome 9"/>
</dbReference>
<dbReference type="PROSITE" id="PS50119">
    <property type="entry name" value="ZF_BBOX"/>
    <property type="match status" value="1"/>
</dbReference>
<dbReference type="InterPro" id="IPR017907">
    <property type="entry name" value="Znf_RING_CS"/>
</dbReference>
<keyword evidence="3" id="KW-0862">Zinc</keyword>
<evidence type="ECO:0000256" key="3">
    <source>
        <dbReference type="ARBA" id="ARBA00022833"/>
    </source>
</evidence>
<keyword evidence="1" id="KW-0479">Metal-binding</keyword>
<dbReference type="PROSITE" id="PS50188">
    <property type="entry name" value="B302_SPRY"/>
    <property type="match status" value="1"/>
</dbReference>
<dbReference type="SUPFAM" id="SSF57850">
    <property type="entry name" value="RING/U-box"/>
    <property type="match status" value="1"/>
</dbReference>
<evidence type="ECO:0000256" key="1">
    <source>
        <dbReference type="ARBA" id="ARBA00022723"/>
    </source>
</evidence>
<dbReference type="GeneID" id="115821582"/>
<dbReference type="Gene3D" id="3.30.160.60">
    <property type="entry name" value="Classic Zinc Finger"/>
    <property type="match status" value="1"/>
</dbReference>
<feature type="domain" description="RING-type" evidence="6">
    <location>
        <begin position="14"/>
        <end position="54"/>
    </location>
</feature>
<dbReference type="InterPro" id="IPR001870">
    <property type="entry name" value="B30.2/SPRY"/>
</dbReference>
<feature type="domain" description="B box-type" evidence="7">
    <location>
        <begin position="86"/>
        <end position="127"/>
    </location>
</feature>
<dbReference type="PANTHER" id="PTHR24103">
    <property type="entry name" value="E3 UBIQUITIN-PROTEIN LIGASE TRIM"/>
    <property type="match status" value="1"/>
</dbReference>
<evidence type="ECO:0000259" key="7">
    <source>
        <dbReference type="PROSITE" id="PS50119"/>
    </source>
</evidence>
<organism evidence="9 10">
    <name type="scientific">Chanos chanos</name>
    <name type="common">Milkfish</name>
    <name type="synonym">Mugil chanos</name>
    <dbReference type="NCBI Taxonomy" id="29144"/>
    <lineage>
        <taxon>Eukaryota</taxon>
        <taxon>Metazoa</taxon>
        <taxon>Chordata</taxon>
        <taxon>Craniata</taxon>
        <taxon>Vertebrata</taxon>
        <taxon>Euteleostomi</taxon>
        <taxon>Actinopterygii</taxon>
        <taxon>Neopterygii</taxon>
        <taxon>Teleostei</taxon>
        <taxon>Ostariophysi</taxon>
        <taxon>Gonorynchiformes</taxon>
        <taxon>Chanidae</taxon>
        <taxon>Chanos</taxon>
    </lineage>
</organism>
<dbReference type="SMART" id="SM00184">
    <property type="entry name" value="RING"/>
    <property type="match status" value="1"/>
</dbReference>
<dbReference type="CDD" id="cd12893">
    <property type="entry name" value="SPRY_PRY_TRIM35"/>
    <property type="match status" value="1"/>
</dbReference>
<protein>
    <submittedName>
        <fullName evidence="10">Zinc-binding protein A33-like</fullName>
    </submittedName>
</protein>
<reference evidence="10" key="1">
    <citation type="submission" date="2025-08" db="UniProtKB">
        <authorList>
            <consortium name="RefSeq"/>
        </authorList>
    </citation>
    <scope>IDENTIFICATION</scope>
</reference>
<evidence type="ECO:0000256" key="4">
    <source>
        <dbReference type="PROSITE-ProRule" id="PRU00024"/>
    </source>
</evidence>
<dbReference type="SMART" id="SM00449">
    <property type="entry name" value="SPRY"/>
    <property type="match status" value="1"/>
</dbReference>
<dbReference type="Gene3D" id="3.30.40.10">
    <property type="entry name" value="Zinc/RING finger domain, C3HC4 (zinc finger)"/>
    <property type="match status" value="1"/>
</dbReference>
<dbReference type="InterPro" id="IPR013083">
    <property type="entry name" value="Znf_RING/FYVE/PHD"/>
</dbReference>
<dbReference type="PROSITE" id="PS50089">
    <property type="entry name" value="ZF_RING_2"/>
    <property type="match status" value="1"/>
</dbReference>
<evidence type="ECO:0000256" key="5">
    <source>
        <dbReference type="SAM" id="Coils"/>
    </source>
</evidence>
<dbReference type="Pfam" id="PF13920">
    <property type="entry name" value="zf-C3HC4_3"/>
    <property type="match status" value="1"/>
</dbReference>